<feature type="coiled-coil region" evidence="2">
    <location>
        <begin position="359"/>
        <end position="462"/>
    </location>
</feature>
<reference evidence="5 6" key="1">
    <citation type="submission" date="2018-02" db="EMBL/GenBank/DDBJ databases">
        <title>The genomes of Aspergillus section Nigri reveals drivers in fungal speciation.</title>
        <authorList>
            <consortium name="DOE Joint Genome Institute"/>
            <person name="Vesth T.C."/>
            <person name="Nybo J."/>
            <person name="Theobald S."/>
            <person name="Brandl J."/>
            <person name="Frisvad J.C."/>
            <person name="Nielsen K.F."/>
            <person name="Lyhne E.K."/>
            <person name="Kogle M.E."/>
            <person name="Kuo A."/>
            <person name="Riley R."/>
            <person name="Clum A."/>
            <person name="Nolan M."/>
            <person name="Lipzen A."/>
            <person name="Salamov A."/>
            <person name="Henrissat B."/>
            <person name="Wiebenga A."/>
            <person name="De vries R.P."/>
            <person name="Grigoriev I.V."/>
            <person name="Mortensen U.H."/>
            <person name="Andersen M.R."/>
            <person name="Baker S.E."/>
        </authorList>
    </citation>
    <scope>NUCLEOTIDE SEQUENCE [LARGE SCALE GENOMIC DNA]</scope>
    <source>
        <strain evidence="5 6">CBS 121057</strain>
    </source>
</reference>
<dbReference type="Gene3D" id="1.20.120.330">
    <property type="entry name" value="Nucleotidyltransferases domain 2"/>
    <property type="match status" value="1"/>
</dbReference>
<accession>A0A319E107</accession>
<feature type="region of interest" description="Disordered" evidence="3">
    <location>
        <begin position="1"/>
        <end position="101"/>
    </location>
</feature>
<proteinExistence type="predicted"/>
<dbReference type="Proteomes" id="UP000248423">
    <property type="component" value="Unassembled WGS sequence"/>
</dbReference>
<evidence type="ECO:0000256" key="1">
    <source>
        <dbReference type="ARBA" id="ARBA00022737"/>
    </source>
</evidence>
<evidence type="ECO:0000256" key="3">
    <source>
        <dbReference type="SAM" id="MobiDB-lite"/>
    </source>
</evidence>
<evidence type="ECO:0000259" key="4">
    <source>
        <dbReference type="SMART" id="SM00555"/>
    </source>
</evidence>
<dbReference type="VEuPathDB" id="FungiDB:BO78DRAFT_326328"/>
<feature type="domain" description="GIT Spa2 homology (SHD)" evidence="4">
    <location>
        <begin position="129"/>
        <end position="159"/>
    </location>
</feature>
<evidence type="ECO:0000313" key="6">
    <source>
        <dbReference type="Proteomes" id="UP000248423"/>
    </source>
</evidence>
<gene>
    <name evidence="5" type="ORF">BO78DRAFT_326328</name>
</gene>
<feature type="compositionally biased region" description="Polar residues" evidence="3">
    <location>
        <begin position="301"/>
        <end position="313"/>
    </location>
</feature>
<feature type="compositionally biased region" description="Polar residues" evidence="3">
    <location>
        <begin position="1"/>
        <end position="10"/>
    </location>
</feature>
<feature type="compositionally biased region" description="Low complexity" evidence="3">
    <location>
        <begin position="42"/>
        <end position="64"/>
    </location>
</feature>
<dbReference type="Pfam" id="PF23742">
    <property type="entry name" value="VBS_C3G9"/>
    <property type="match status" value="1"/>
</dbReference>
<dbReference type="STRING" id="1448318.A0A319E107"/>
<keyword evidence="1" id="KW-0677">Repeat</keyword>
<feature type="region of interest" description="Disordered" evidence="3">
    <location>
        <begin position="158"/>
        <end position="200"/>
    </location>
</feature>
<dbReference type="PANTHER" id="PTHR21601:SF0">
    <property type="entry name" value="PROTEIN SPA2-RELATED"/>
    <property type="match status" value="1"/>
</dbReference>
<dbReference type="Pfam" id="PF08518">
    <property type="entry name" value="GIT_SHD"/>
    <property type="match status" value="2"/>
</dbReference>
<evidence type="ECO:0000256" key="2">
    <source>
        <dbReference type="SAM" id="Coils"/>
    </source>
</evidence>
<feature type="compositionally biased region" description="Pro residues" evidence="3">
    <location>
        <begin position="162"/>
        <end position="175"/>
    </location>
</feature>
<dbReference type="OrthoDB" id="5588096at2759"/>
<keyword evidence="2" id="KW-0175">Coiled coil</keyword>
<feature type="compositionally biased region" description="Basic and acidic residues" evidence="3">
    <location>
        <begin position="176"/>
        <end position="185"/>
    </location>
</feature>
<keyword evidence="6" id="KW-1185">Reference proteome</keyword>
<feature type="coiled-coil region" evidence="2">
    <location>
        <begin position="498"/>
        <end position="574"/>
    </location>
</feature>
<dbReference type="PANTHER" id="PTHR21601">
    <property type="entry name" value="SPA2 PROTEIN"/>
    <property type="match status" value="1"/>
</dbReference>
<protein>
    <submittedName>
        <fullName evidence="5">Cell polarity protein</fullName>
    </submittedName>
</protein>
<dbReference type="InterPro" id="IPR039892">
    <property type="entry name" value="Spa2/Sph1"/>
</dbReference>
<feature type="compositionally biased region" description="Pro residues" evidence="3">
    <location>
        <begin position="269"/>
        <end position="278"/>
    </location>
</feature>
<feature type="region of interest" description="Disordered" evidence="3">
    <location>
        <begin position="738"/>
        <end position="769"/>
    </location>
</feature>
<feature type="compositionally biased region" description="Low complexity" evidence="3">
    <location>
        <begin position="232"/>
        <end position="241"/>
    </location>
</feature>
<feature type="compositionally biased region" description="Pro residues" evidence="3">
    <location>
        <begin position="242"/>
        <end position="251"/>
    </location>
</feature>
<dbReference type="GO" id="GO:0005826">
    <property type="term" value="C:actomyosin contractile ring"/>
    <property type="evidence" value="ECO:0007669"/>
    <property type="project" value="TreeGrafter"/>
</dbReference>
<feature type="domain" description="GIT Spa2 homology (SHD)" evidence="4">
    <location>
        <begin position="187"/>
        <end position="217"/>
    </location>
</feature>
<organism evidence="5 6">
    <name type="scientific">Aspergillus sclerotiicarbonarius (strain CBS 121057 / IBT 28362)</name>
    <dbReference type="NCBI Taxonomy" id="1448318"/>
    <lineage>
        <taxon>Eukaryota</taxon>
        <taxon>Fungi</taxon>
        <taxon>Dikarya</taxon>
        <taxon>Ascomycota</taxon>
        <taxon>Pezizomycotina</taxon>
        <taxon>Eurotiomycetes</taxon>
        <taxon>Eurotiomycetidae</taxon>
        <taxon>Eurotiales</taxon>
        <taxon>Aspergillaceae</taxon>
        <taxon>Aspergillus</taxon>
        <taxon>Aspergillus subgen. Circumdati</taxon>
    </lineage>
</organism>
<dbReference type="GO" id="GO:0005078">
    <property type="term" value="F:MAP-kinase scaffold activity"/>
    <property type="evidence" value="ECO:0007669"/>
    <property type="project" value="TreeGrafter"/>
</dbReference>
<dbReference type="SMART" id="SM00555">
    <property type="entry name" value="GIT"/>
    <property type="match status" value="2"/>
</dbReference>
<feature type="compositionally biased region" description="Low complexity" evidence="3">
    <location>
        <begin position="252"/>
        <end position="262"/>
    </location>
</feature>
<dbReference type="GO" id="GO:1902716">
    <property type="term" value="C:cell cortex of growing cell tip"/>
    <property type="evidence" value="ECO:0007669"/>
    <property type="project" value="TreeGrafter"/>
</dbReference>
<dbReference type="EMBL" id="KZ826403">
    <property type="protein sequence ID" value="PYI01955.1"/>
    <property type="molecule type" value="Genomic_DNA"/>
</dbReference>
<dbReference type="InterPro" id="IPR013724">
    <property type="entry name" value="GIT_SHD"/>
</dbReference>
<dbReference type="AlphaFoldDB" id="A0A319E107"/>
<feature type="compositionally biased region" description="Acidic residues" evidence="3">
    <location>
        <begin position="315"/>
        <end position="327"/>
    </location>
</feature>
<feature type="compositionally biased region" description="Polar residues" evidence="3">
    <location>
        <begin position="743"/>
        <end position="757"/>
    </location>
</feature>
<feature type="region of interest" description="Disordered" evidence="3">
    <location>
        <begin position="218"/>
        <end position="327"/>
    </location>
</feature>
<dbReference type="Pfam" id="PF12205">
    <property type="entry name" value="GIT1_C"/>
    <property type="match status" value="1"/>
</dbReference>
<sequence length="921" mass="102225">MNAHSGTMSPVSVDGSDWSGINQYQKSDPPFSPTYSTRSNLATPPTSGVPSGSSGAGLSNGAAGPVSDAGNPSPPSSVAARSSDGTLGDQRSKRQKRMEEVLGQHYVALKRFLHASYRDDRGNNKSSKARDKLLRLSSTQFHELSTDVFDELLRRQQAMPSPNRPPRPDIPPFLPPRKDFHEKRNQARQKLASLQHQRFRDLATDVYTELERRFPHFPSRESRRLSPAPSFRGRPSNGYPPNGYPPTPGGPPRSQSRGPPSRMGYHPSGGPPASPMYPPRQGSLGGPPPGMNGDAGPMAKSFQSNTIVPNKSTMVEDDDDAAGTEDDYDARSDAFALDAVLQSRRGTGATLADADRKALAETQSQVSVLQDKVNKLEDLLRSKDEEIFKYQEDQDKVEALEELVKSKDEELLKYQEDQDKSEVSSAERQEWEALRSDLESKISQAEDLNSSLQFELDKVRADHEAVEIDLRNQIGEVSRQSAGNPELEARFADLDIKHQTLQTELQEQQHVTEEVRREAAGFLREMRALSEQSQSRWEHEERLTTEVRKLEEQVKQWKTRFEKAKAQLQHLRTSSIGIAEIRPDPASIAKDPEFFHEDGLVKDVHVAKFQVAIDELLHIARNDDYHIVTRQINAVVIAVRHVLHDVQECQDPSDGLSALRTKAISKLSATANNLITAAKNFVSSNGLSPVSLLDAAASHLSTAVIELIRLVKIRSTPAEDPHEDDDDDAQFTQMKSPGYFSVAPSQSRHSRNESVYSAMSPPPDAPNGMPAAMQSYPSQSETHELQEMKLYVEDQTNGVVQSIQALIDSIRADRGLTAINTHVSAICSVVTNVTSSTQHFVKRPEANPALRQRIDPIIEMLEYHKHRLMGAAAEGEASASPEQLREVTNKLPPIAFEIPRVTKELAHQLDPANFEEEDDFR</sequence>
<dbReference type="InterPro" id="IPR056439">
    <property type="entry name" value="VBS_C3G9"/>
</dbReference>
<evidence type="ECO:0000313" key="5">
    <source>
        <dbReference type="EMBL" id="PYI01955.1"/>
    </source>
</evidence>
<name>A0A319E107_ASPSB</name>
<dbReference type="InterPro" id="IPR022018">
    <property type="entry name" value="GIT1_C"/>
</dbReference>